<evidence type="ECO:0000256" key="5">
    <source>
        <dbReference type="ARBA" id="ARBA00023285"/>
    </source>
</evidence>
<gene>
    <name evidence="7" type="ORF">DNU06_07475</name>
</gene>
<evidence type="ECO:0000256" key="1">
    <source>
        <dbReference type="ARBA" id="ARBA00001947"/>
    </source>
</evidence>
<keyword evidence="8" id="KW-1185">Reference proteome</keyword>
<evidence type="ECO:0000256" key="3">
    <source>
        <dbReference type="ARBA" id="ARBA00022801"/>
    </source>
</evidence>
<organism evidence="7 8">
    <name type="scientific">Putridiphycobacter roseus</name>
    <dbReference type="NCBI Taxonomy" id="2219161"/>
    <lineage>
        <taxon>Bacteria</taxon>
        <taxon>Pseudomonadati</taxon>
        <taxon>Bacteroidota</taxon>
        <taxon>Flavobacteriia</taxon>
        <taxon>Flavobacteriales</taxon>
        <taxon>Crocinitomicaceae</taxon>
        <taxon>Putridiphycobacter</taxon>
    </lineage>
</organism>
<dbReference type="Pfam" id="PF07687">
    <property type="entry name" value="M20_dimer"/>
    <property type="match status" value="1"/>
</dbReference>
<dbReference type="PANTHER" id="PTHR43808:SF31">
    <property type="entry name" value="N-ACETYL-L-CITRULLINE DEACETYLASE"/>
    <property type="match status" value="1"/>
</dbReference>
<keyword evidence="5" id="KW-0170">Cobalt</keyword>
<dbReference type="InterPro" id="IPR050072">
    <property type="entry name" value="Peptidase_M20A"/>
</dbReference>
<dbReference type="Gene3D" id="3.30.70.360">
    <property type="match status" value="1"/>
</dbReference>
<dbReference type="OrthoDB" id="9792335at2"/>
<protein>
    <submittedName>
        <fullName evidence="7">Acetylornithine deacetylase</fullName>
    </submittedName>
</protein>
<comment type="cofactor">
    <cofactor evidence="1">
        <name>Zn(2+)</name>
        <dbReference type="ChEBI" id="CHEBI:29105"/>
    </cofactor>
</comment>
<sequence>MKNNITQQAIDLLVKLIQTPSFSGEENQTANLIEAWLTDREVETNRHQNNIWASNKYFDSDKPTILLNSHHDTVKPNKAYTNDPFEAKRIAGKLYGLGSNDAGGCLVSLMALFIHFYKQKNLKYNLLIAATAEEEISGKNGITSILKILPKIDFAVVGEPTEMHMAVAEKGLMVLDGYATGVSGHAAHENTENAIYNALEDVDWMRNHQFLNESETLGKVKMSVTQINAGAQHNVVPATCHFVVDVRVNELYTNQEIFNTMQEHTKSNLIARSFRLNSSSIPVTHPIVKAGKALHLKTYGSPTISDQALLTCPSVKIGPGISSRSHSANEFIMISEIEEGIQLYIQIFNQLL</sequence>
<evidence type="ECO:0000256" key="4">
    <source>
        <dbReference type="ARBA" id="ARBA00022833"/>
    </source>
</evidence>
<keyword evidence="4" id="KW-0862">Zinc</keyword>
<dbReference type="Gene3D" id="3.40.630.10">
    <property type="entry name" value="Zn peptidases"/>
    <property type="match status" value="1"/>
</dbReference>
<accession>A0A2W1N3P4</accession>
<reference evidence="7 8" key="1">
    <citation type="submission" date="2018-06" db="EMBL/GenBank/DDBJ databases">
        <title>The draft genome sequence of Crocinitomix sp. SM1701.</title>
        <authorList>
            <person name="Zhang X."/>
        </authorList>
    </citation>
    <scope>NUCLEOTIDE SEQUENCE [LARGE SCALE GENOMIC DNA]</scope>
    <source>
        <strain evidence="7 8">SM1701</strain>
    </source>
</reference>
<evidence type="ECO:0000313" key="8">
    <source>
        <dbReference type="Proteomes" id="UP000249248"/>
    </source>
</evidence>
<evidence type="ECO:0000313" key="7">
    <source>
        <dbReference type="EMBL" id="PZE17661.1"/>
    </source>
</evidence>
<dbReference type="GO" id="GO:0046872">
    <property type="term" value="F:metal ion binding"/>
    <property type="evidence" value="ECO:0007669"/>
    <property type="project" value="UniProtKB-KW"/>
</dbReference>
<dbReference type="PROSITE" id="PS00758">
    <property type="entry name" value="ARGE_DAPE_CPG2_1"/>
    <property type="match status" value="1"/>
</dbReference>
<dbReference type="GO" id="GO:0006526">
    <property type="term" value="P:L-arginine biosynthetic process"/>
    <property type="evidence" value="ECO:0007669"/>
    <property type="project" value="TreeGrafter"/>
</dbReference>
<comment type="caution">
    <text evidence="7">The sequence shown here is derived from an EMBL/GenBank/DDBJ whole genome shotgun (WGS) entry which is preliminary data.</text>
</comment>
<dbReference type="InterPro" id="IPR036264">
    <property type="entry name" value="Bact_exopeptidase_dim_dom"/>
</dbReference>
<keyword evidence="2" id="KW-0479">Metal-binding</keyword>
<dbReference type="EMBL" id="QKSB01000003">
    <property type="protein sequence ID" value="PZE17661.1"/>
    <property type="molecule type" value="Genomic_DNA"/>
</dbReference>
<dbReference type="InterPro" id="IPR001261">
    <property type="entry name" value="ArgE/DapE_CS"/>
</dbReference>
<keyword evidence="3" id="KW-0378">Hydrolase</keyword>
<dbReference type="SUPFAM" id="SSF55031">
    <property type="entry name" value="Bacterial exopeptidase dimerisation domain"/>
    <property type="match status" value="1"/>
</dbReference>
<evidence type="ECO:0000259" key="6">
    <source>
        <dbReference type="Pfam" id="PF07687"/>
    </source>
</evidence>
<dbReference type="RefSeq" id="WP_111062621.1">
    <property type="nucleotide sequence ID" value="NZ_JBHUCU010000027.1"/>
</dbReference>
<dbReference type="GO" id="GO:0008777">
    <property type="term" value="F:acetylornithine deacetylase activity"/>
    <property type="evidence" value="ECO:0007669"/>
    <property type="project" value="TreeGrafter"/>
</dbReference>
<evidence type="ECO:0000256" key="2">
    <source>
        <dbReference type="ARBA" id="ARBA00022723"/>
    </source>
</evidence>
<proteinExistence type="predicted"/>
<dbReference type="InterPro" id="IPR011650">
    <property type="entry name" value="Peptidase_M20_dimer"/>
</dbReference>
<dbReference type="AlphaFoldDB" id="A0A2W1N3P4"/>
<dbReference type="PANTHER" id="PTHR43808">
    <property type="entry name" value="ACETYLORNITHINE DEACETYLASE"/>
    <property type="match status" value="1"/>
</dbReference>
<feature type="domain" description="Peptidase M20 dimerisation" evidence="6">
    <location>
        <begin position="168"/>
        <end position="268"/>
    </location>
</feature>
<dbReference type="Pfam" id="PF01546">
    <property type="entry name" value="Peptidase_M20"/>
    <property type="match status" value="1"/>
</dbReference>
<dbReference type="SUPFAM" id="SSF53187">
    <property type="entry name" value="Zn-dependent exopeptidases"/>
    <property type="match status" value="1"/>
</dbReference>
<dbReference type="CDD" id="cd05651">
    <property type="entry name" value="M20_ArgE_DapE-like"/>
    <property type="match status" value="1"/>
</dbReference>
<dbReference type="InterPro" id="IPR002933">
    <property type="entry name" value="Peptidase_M20"/>
</dbReference>
<name>A0A2W1N3P4_9FLAO</name>
<dbReference type="Proteomes" id="UP000249248">
    <property type="component" value="Unassembled WGS sequence"/>
</dbReference>